<dbReference type="Pfam" id="PF11578">
    <property type="entry name" value="DUF3237"/>
    <property type="match status" value="1"/>
</dbReference>
<dbReference type="RefSeq" id="WP_005627195.1">
    <property type="nucleotide sequence ID" value="NZ_AMRA01000052.1"/>
</dbReference>
<evidence type="ECO:0000256" key="1">
    <source>
        <dbReference type="HAMAP-Rule" id="MF_00775"/>
    </source>
</evidence>
<dbReference type="PANTHER" id="PTHR37315:SF1">
    <property type="entry name" value="UPF0311 PROTEIN BLR7842"/>
    <property type="match status" value="1"/>
</dbReference>
<protein>
    <recommendedName>
        <fullName evidence="1">UPF0311 protein C731_2063</fullName>
    </recommendedName>
</protein>
<dbReference type="OrthoDB" id="3368702at2"/>
<proteinExistence type="inferred from homology"/>
<accession>K5BGF1</accession>
<comment type="similarity">
    <text evidence="1">Belongs to the UPF0311 family.</text>
</comment>
<dbReference type="HAMAP" id="MF_00775">
    <property type="entry name" value="UPF0311"/>
    <property type="match status" value="1"/>
</dbReference>
<dbReference type="Proteomes" id="UP000006265">
    <property type="component" value="Unassembled WGS sequence"/>
</dbReference>
<sequence length="161" mass="17251">MTAASGRLPMLTDLPAEHLCDISVDLQPAQLISTPLGTRMTFIAAGGRVSGPRLRGTLLPGGGDWLLIGADGVGRVDVRATIRTDDGVLVHFTSRGVVTVPADGLDRLGAGETLPFADTHVRTTPVFDTADPRYRWLAGLVAVGYNVLSPDRVDYRVYRLR</sequence>
<dbReference type="InterPro" id="IPR020915">
    <property type="entry name" value="UPF0311"/>
</dbReference>
<dbReference type="AlphaFoldDB" id="K5BGF1"/>
<dbReference type="STRING" id="1122247.GCA_000379865_00079"/>
<dbReference type="eggNOG" id="ENOG5032SS8">
    <property type="taxonomic scope" value="Bacteria"/>
</dbReference>
<dbReference type="EMBL" id="AMRA01000052">
    <property type="protein sequence ID" value="EKF23961.1"/>
    <property type="molecule type" value="Genomic_DNA"/>
</dbReference>
<name>K5BGF1_MYCHD</name>
<gene>
    <name evidence="2" type="ORF">C731_2063</name>
</gene>
<dbReference type="PANTHER" id="PTHR37315">
    <property type="entry name" value="UPF0311 PROTEIN BLR7842"/>
    <property type="match status" value="1"/>
</dbReference>
<comment type="caution">
    <text evidence="2">The sequence shown here is derived from an EMBL/GenBank/DDBJ whole genome shotgun (WGS) entry which is preliminary data.</text>
</comment>
<evidence type="ECO:0000313" key="2">
    <source>
        <dbReference type="EMBL" id="EKF23961.1"/>
    </source>
</evidence>
<reference evidence="2 3" key="1">
    <citation type="journal article" date="2012" name="J. Bacteriol.">
        <title>Genome sequence of Mycobacterium hassiacum DSM 44199, a rare source of heat-stable mycobacterial proteins.</title>
        <authorList>
            <person name="Tiago I."/>
            <person name="Maranha A."/>
            <person name="Mendes V."/>
            <person name="Alarico S."/>
            <person name="Moynihan P.J."/>
            <person name="Clarke A.J."/>
            <person name="Macedo-Ribeiro S."/>
            <person name="Pereira P.J."/>
            <person name="Empadinhas N."/>
        </authorList>
    </citation>
    <scope>NUCLEOTIDE SEQUENCE [LARGE SCALE GENOMIC DNA]</scope>
    <source>
        <strain evidence="3">DSM 44199 / CIP 105218 / JCM 12690 / 3849</strain>
    </source>
</reference>
<evidence type="ECO:0000313" key="3">
    <source>
        <dbReference type="Proteomes" id="UP000006265"/>
    </source>
</evidence>
<organism evidence="2 3">
    <name type="scientific">Mycolicibacterium hassiacum (strain DSM 44199 / CIP 105218 / JCM 12690 / 3849)</name>
    <name type="common">Mycobacterium hassiacum</name>
    <dbReference type="NCBI Taxonomy" id="1122247"/>
    <lineage>
        <taxon>Bacteria</taxon>
        <taxon>Bacillati</taxon>
        <taxon>Actinomycetota</taxon>
        <taxon>Actinomycetes</taxon>
        <taxon>Mycobacteriales</taxon>
        <taxon>Mycobacteriaceae</taxon>
        <taxon>Mycolicibacterium</taxon>
    </lineage>
</organism>
<dbReference type="Gene3D" id="2.40.160.20">
    <property type="match status" value="1"/>
</dbReference>
<dbReference type="PATRIC" id="fig|1122247.3.peg.1984"/>
<keyword evidence="3" id="KW-1185">Reference proteome</keyword>